<comment type="similarity">
    <text evidence="2">Belongs to the bacterial PQQ dehydrogenase family.</text>
</comment>
<organism evidence="6">
    <name type="scientific">uncultured Gemmatimonadota bacterium</name>
    <dbReference type="NCBI Taxonomy" id="203437"/>
    <lineage>
        <taxon>Bacteria</taxon>
        <taxon>Pseudomonadati</taxon>
        <taxon>Gemmatimonadota</taxon>
        <taxon>environmental samples</taxon>
    </lineage>
</organism>
<dbReference type="GO" id="GO:0005509">
    <property type="term" value="F:calcium ion binding"/>
    <property type="evidence" value="ECO:0007669"/>
    <property type="project" value="InterPro"/>
</dbReference>
<sequence>MHIRLVPALLVLCGACASRPPNWPVTEVSKPMTAYNEAMRGLAPPVAQGVDAARIRAARSEPQNWLTYYGAYDGQRYSTLDQINTNTVRGLRPAWNFQFAPLGLIAAPATFSWEAAPIVVDGVMFISGYDGYVWALDAATGEMLWQYKHEIPLDVPLCCGHVNRGVAVANGRVYFATVNGYLVALDATNGRLVWQKAFADVRAGESATLAPLAVKNLVIVGSSGAEYGVRGHIDAFDQATGNRVWRRYNVPKPGEPGSESWPAEAWARGGGTAWITGTYDPELDLLYWGTGNPGPVFDGGPRPGTNLYTSSVVALDPDDGALRWHYQWTPHDVWDYDGVNENILFEQNGRRLLGHFDRNGYFFVLDRTNGALVRAAPFARATWGEIDGATGRVTPRLIPTPQGTEICPGPAGAKEWPHASYSPQTGLFYVPVIDACARFKRGPVVYRESMFYLGGEADVRSYEQTGYVKAIDPATGREVWSWRGQHPMVASVLSTAGGLVFTGEPNGRFNAWDARTGAMVWSYQTGNGIHSNPVTYSVRGKQYIAVPTGWGGWLEGYAPEMYGAPRGSALFVFALP</sequence>
<dbReference type="EC" id="1.1.2.8" evidence="6"/>
<dbReference type="PANTHER" id="PTHR32303:SF20">
    <property type="entry name" value="QUINOPROTEIN ETHANOL DEHYDROGENASE"/>
    <property type="match status" value="1"/>
</dbReference>
<dbReference type="PANTHER" id="PTHR32303">
    <property type="entry name" value="QUINOPROTEIN ALCOHOL DEHYDROGENASE (CYTOCHROME C)"/>
    <property type="match status" value="1"/>
</dbReference>
<evidence type="ECO:0000256" key="2">
    <source>
        <dbReference type="ARBA" id="ARBA00008156"/>
    </source>
</evidence>
<proteinExistence type="inferred from homology"/>
<dbReference type="EMBL" id="CADCTW010000055">
    <property type="protein sequence ID" value="CAA9307706.1"/>
    <property type="molecule type" value="Genomic_DNA"/>
</dbReference>
<dbReference type="GO" id="GO:0016020">
    <property type="term" value="C:membrane"/>
    <property type="evidence" value="ECO:0007669"/>
    <property type="project" value="InterPro"/>
</dbReference>
<dbReference type="InterPro" id="IPR017512">
    <property type="entry name" value="PQQ_MeOH/EtOH_DH"/>
</dbReference>
<dbReference type="SUPFAM" id="SSF50998">
    <property type="entry name" value="Quinoprotein alcohol dehydrogenase-like"/>
    <property type="match status" value="1"/>
</dbReference>
<gene>
    <name evidence="6" type="ORF">AVDCRST_MAG68-987</name>
</gene>
<dbReference type="AlphaFoldDB" id="A0A6J4KKW8"/>
<dbReference type="Pfam" id="PF01011">
    <property type="entry name" value="PQQ"/>
    <property type="match status" value="2"/>
</dbReference>
<protein>
    <submittedName>
        <fullName evidence="6">Quino(Hemo)protein alcohol dehydrogenase, PQQ-dependent</fullName>
        <ecNumber evidence="6">1.1.2.8</ecNumber>
    </submittedName>
</protein>
<dbReference type="InterPro" id="IPR018391">
    <property type="entry name" value="PQQ_b-propeller_rpt"/>
</dbReference>
<dbReference type="InterPro" id="IPR011047">
    <property type="entry name" value="Quinoprotein_ADH-like_sf"/>
</dbReference>
<keyword evidence="3" id="KW-0479">Metal-binding</keyword>
<dbReference type="InterPro" id="IPR002372">
    <property type="entry name" value="PQQ_rpt_dom"/>
</dbReference>
<reference evidence="6" key="1">
    <citation type="submission" date="2020-02" db="EMBL/GenBank/DDBJ databases">
        <authorList>
            <person name="Meier V. D."/>
        </authorList>
    </citation>
    <scope>NUCLEOTIDE SEQUENCE</scope>
    <source>
        <strain evidence="6">AVDCRST_MAG68</strain>
    </source>
</reference>
<evidence type="ECO:0000256" key="3">
    <source>
        <dbReference type="ARBA" id="ARBA00022723"/>
    </source>
</evidence>
<dbReference type="NCBIfam" id="TIGR03075">
    <property type="entry name" value="PQQ_enz_alc_DH"/>
    <property type="match status" value="1"/>
</dbReference>
<dbReference type="SMART" id="SM00564">
    <property type="entry name" value="PQQ"/>
    <property type="match status" value="6"/>
</dbReference>
<dbReference type="GO" id="GO:0052934">
    <property type="term" value="F:alcohol dehydrogenase (cytochrome c) activity"/>
    <property type="evidence" value="ECO:0007669"/>
    <property type="project" value="UniProtKB-EC"/>
</dbReference>
<dbReference type="Gene3D" id="2.140.10.10">
    <property type="entry name" value="Quinoprotein alcohol dehydrogenase-like superfamily"/>
    <property type="match status" value="1"/>
</dbReference>
<feature type="domain" description="Pyrrolo-quinoline quinone repeat" evidence="5">
    <location>
        <begin position="486"/>
        <end position="544"/>
    </location>
</feature>
<evidence type="ECO:0000313" key="6">
    <source>
        <dbReference type="EMBL" id="CAA9307706.1"/>
    </source>
</evidence>
<feature type="domain" description="Pyrrolo-quinoline quinone repeat" evidence="5">
    <location>
        <begin position="65"/>
        <end position="371"/>
    </location>
</feature>
<accession>A0A6J4KKW8</accession>
<keyword evidence="4 6" id="KW-0560">Oxidoreductase</keyword>
<name>A0A6J4KKW8_9BACT</name>
<comment type="cofactor">
    <cofactor evidence="1">
        <name>pyrroloquinoline quinone</name>
        <dbReference type="ChEBI" id="CHEBI:58442"/>
    </cofactor>
</comment>
<evidence type="ECO:0000256" key="4">
    <source>
        <dbReference type="ARBA" id="ARBA00023002"/>
    </source>
</evidence>
<evidence type="ECO:0000259" key="5">
    <source>
        <dbReference type="Pfam" id="PF01011"/>
    </source>
</evidence>
<evidence type="ECO:0000256" key="1">
    <source>
        <dbReference type="ARBA" id="ARBA00001931"/>
    </source>
</evidence>